<dbReference type="KEGG" id="cvn:111115583"/>
<evidence type="ECO:0000256" key="1">
    <source>
        <dbReference type="SAM" id="Phobius"/>
    </source>
</evidence>
<dbReference type="RefSeq" id="XP_022310080.1">
    <property type="nucleotide sequence ID" value="XM_022454372.1"/>
</dbReference>
<keyword evidence="1" id="KW-0812">Transmembrane</keyword>
<keyword evidence="1" id="KW-1133">Transmembrane helix</keyword>
<dbReference type="AlphaFoldDB" id="A0A8B8C3B4"/>
<dbReference type="Proteomes" id="UP000694844">
    <property type="component" value="Chromosome 9"/>
</dbReference>
<feature type="transmembrane region" description="Helical" evidence="1">
    <location>
        <begin position="23"/>
        <end position="45"/>
    </location>
</feature>
<dbReference type="GeneID" id="111115583"/>
<organism evidence="2 3">
    <name type="scientific">Crassostrea virginica</name>
    <name type="common">Eastern oyster</name>
    <dbReference type="NCBI Taxonomy" id="6565"/>
    <lineage>
        <taxon>Eukaryota</taxon>
        <taxon>Metazoa</taxon>
        <taxon>Spiralia</taxon>
        <taxon>Lophotrochozoa</taxon>
        <taxon>Mollusca</taxon>
        <taxon>Bivalvia</taxon>
        <taxon>Autobranchia</taxon>
        <taxon>Pteriomorphia</taxon>
        <taxon>Ostreida</taxon>
        <taxon>Ostreoidea</taxon>
        <taxon>Ostreidae</taxon>
        <taxon>Crassostrea</taxon>
    </lineage>
</organism>
<keyword evidence="1" id="KW-0472">Membrane</keyword>
<sequence>MLCNKTQDGNGYRSTDGTSDTTFYLIMTVSAILIIVIPGTAVLCIRRSKQRGETIFPDLTWHSAKIRPISLPKDKHNNSQLEAIDRGHDPSRALADNKEIRVSNKSRMIRLGGVETGKSEA</sequence>
<evidence type="ECO:0000313" key="3">
    <source>
        <dbReference type="RefSeq" id="XP_022310080.1"/>
    </source>
</evidence>
<proteinExistence type="predicted"/>
<reference evidence="3" key="1">
    <citation type="submission" date="2025-08" db="UniProtKB">
        <authorList>
            <consortium name="RefSeq"/>
        </authorList>
    </citation>
    <scope>IDENTIFICATION</scope>
    <source>
        <tissue evidence="3">Whole sample</tissue>
    </source>
</reference>
<keyword evidence="2" id="KW-1185">Reference proteome</keyword>
<name>A0A8B8C3B4_CRAVI</name>
<evidence type="ECO:0000313" key="2">
    <source>
        <dbReference type="Proteomes" id="UP000694844"/>
    </source>
</evidence>
<gene>
    <name evidence="3" type="primary">LOC111115583</name>
</gene>
<accession>A0A8B8C3B4</accession>
<protein>
    <submittedName>
        <fullName evidence="3">Uncharacterized protein LOC111115583</fullName>
    </submittedName>
</protein>